<evidence type="ECO:0000256" key="10">
    <source>
        <dbReference type="HAMAP-Rule" id="MF_00462"/>
    </source>
</evidence>
<dbReference type="Proteomes" id="UP000010816">
    <property type="component" value="Chromosome"/>
</dbReference>
<organism evidence="11 12">
    <name type="scientific">Thioflavicoccus mobilis 8321</name>
    <dbReference type="NCBI Taxonomy" id="765912"/>
    <lineage>
        <taxon>Bacteria</taxon>
        <taxon>Pseudomonadati</taxon>
        <taxon>Pseudomonadota</taxon>
        <taxon>Gammaproteobacteria</taxon>
        <taxon>Chromatiales</taxon>
        <taxon>Chromatiaceae</taxon>
        <taxon>Thioflavicoccus</taxon>
    </lineage>
</organism>
<comment type="subcellular location">
    <subcellularLocation>
        <location evidence="10">Cell inner membrane</location>
        <topology evidence="10">Multi-pass membrane protein</topology>
    </subcellularLocation>
</comment>
<keyword evidence="10" id="KW-1003">Cell membrane</keyword>
<keyword evidence="12" id="KW-1185">Reference proteome</keyword>
<evidence type="ECO:0000256" key="8">
    <source>
        <dbReference type="ARBA" id="ARBA00022989"/>
    </source>
</evidence>
<dbReference type="EMBL" id="CP003051">
    <property type="protein sequence ID" value="AGA89789.1"/>
    <property type="molecule type" value="Genomic_DNA"/>
</dbReference>
<name>L0GWV7_9GAMM</name>
<evidence type="ECO:0000256" key="6">
    <source>
        <dbReference type="ARBA" id="ARBA00022967"/>
    </source>
</evidence>
<evidence type="ECO:0000256" key="4">
    <source>
        <dbReference type="ARBA" id="ARBA00022643"/>
    </source>
</evidence>
<feature type="modified residue" description="FMN phosphoryl threonine" evidence="10">
    <location>
        <position position="180"/>
    </location>
</feature>
<dbReference type="OrthoDB" id="9776359at2"/>
<evidence type="ECO:0000256" key="1">
    <source>
        <dbReference type="ARBA" id="ARBA00022448"/>
    </source>
</evidence>
<dbReference type="RefSeq" id="WP_015279934.1">
    <property type="nucleotide sequence ID" value="NC_019940.1"/>
</dbReference>
<evidence type="ECO:0000313" key="12">
    <source>
        <dbReference type="Proteomes" id="UP000010816"/>
    </source>
</evidence>
<dbReference type="HAMAP" id="MF_00462">
    <property type="entry name" value="RsxD_RnfD"/>
    <property type="match status" value="1"/>
</dbReference>
<keyword evidence="10" id="KW-0997">Cell inner membrane</keyword>
<dbReference type="GO" id="GO:0055085">
    <property type="term" value="P:transmembrane transport"/>
    <property type="evidence" value="ECO:0007669"/>
    <property type="project" value="InterPro"/>
</dbReference>
<dbReference type="HOGENOM" id="CLU_042020_0_0_6"/>
<sequence length="346" mass="37318">MPATIISSPHSARVNRVDTIMLQVILALVPGVAAMTWLFGWGVLINIALASTVAVAAEAGVLKLRGRTALPAIRDLSAVVTAVLFAITVPPTLPWWLTVLGVLFAIVIVKQLYGGLGYNPFNPAMAGYVFLLISYPVAMTSWLPPQVLAEQHLGLIDSARLIFMGAPPLGLTWDAVTMATPLDAMRQALNEGQRIVQIRQSPLWGELGGRGWEWVAFWFLLGGLALLWRRIITWHIPVAMLGGLLVMAGLFWWLDPQTHPSPVFHLLSGGAVVGAFFIATDPVTACTTRLGQLIFGAAIGVLVFVIRTWGGYPDAIAFAVLLMNIAAPTIEHLTQPRVFGHGRSEG</sequence>
<dbReference type="NCBIfam" id="NF002011">
    <property type="entry name" value="PRK00816.1"/>
    <property type="match status" value="1"/>
</dbReference>
<gene>
    <name evidence="10" type="primary">rnfD</name>
    <name evidence="11" type="ORF">Thimo_0963</name>
</gene>
<keyword evidence="9 10" id="KW-0472">Membrane</keyword>
<protein>
    <recommendedName>
        <fullName evidence="10">Ion-translocating oxidoreductase complex subunit D</fullName>
        <ecNumber evidence="10">7.-.-.-</ecNumber>
    </recommendedName>
    <alternativeName>
        <fullName evidence="10">Rnf electron transport complex subunit D</fullName>
    </alternativeName>
</protein>
<dbReference type="eggNOG" id="COG4658">
    <property type="taxonomic scope" value="Bacteria"/>
</dbReference>
<reference evidence="11 12" key="1">
    <citation type="submission" date="2011-09" db="EMBL/GenBank/DDBJ databases">
        <title>Complete sequence of chromosome of Thioflavicoccus mobilis 8321.</title>
        <authorList>
            <consortium name="US DOE Joint Genome Institute"/>
            <person name="Lucas S."/>
            <person name="Han J."/>
            <person name="Lapidus A."/>
            <person name="Cheng J.-F."/>
            <person name="Goodwin L."/>
            <person name="Pitluck S."/>
            <person name="Peters L."/>
            <person name="Ovchinnikova G."/>
            <person name="Lu M."/>
            <person name="Detter J.C."/>
            <person name="Han C."/>
            <person name="Tapia R."/>
            <person name="Land M."/>
            <person name="Hauser L."/>
            <person name="Kyrpides N."/>
            <person name="Ivanova N."/>
            <person name="Pagani I."/>
            <person name="Vogl K."/>
            <person name="Liu Z."/>
            <person name="Imhoff J."/>
            <person name="Thiel V."/>
            <person name="Frigaard N.-U."/>
            <person name="Bryant D."/>
            <person name="Woyke T."/>
        </authorList>
    </citation>
    <scope>NUCLEOTIDE SEQUENCE [LARGE SCALE GENOMIC DNA]</scope>
    <source>
        <strain evidence="11 12">8321</strain>
    </source>
</reference>
<dbReference type="InterPro" id="IPR011303">
    <property type="entry name" value="RnfD_bac"/>
</dbReference>
<proteinExistence type="inferred from homology"/>
<comment type="cofactor">
    <cofactor evidence="10">
        <name>FMN</name>
        <dbReference type="ChEBI" id="CHEBI:58210"/>
    </cofactor>
</comment>
<dbReference type="Pfam" id="PF03116">
    <property type="entry name" value="NQR2_RnfD_RnfE"/>
    <property type="match status" value="1"/>
</dbReference>
<dbReference type="PANTHER" id="PTHR30578:SF0">
    <property type="entry name" value="ION-TRANSLOCATING OXIDOREDUCTASE COMPLEX SUBUNIT D"/>
    <property type="match status" value="1"/>
</dbReference>
<dbReference type="AlphaFoldDB" id="L0GWV7"/>
<evidence type="ECO:0000256" key="5">
    <source>
        <dbReference type="ARBA" id="ARBA00022692"/>
    </source>
</evidence>
<dbReference type="GO" id="GO:0022900">
    <property type="term" value="P:electron transport chain"/>
    <property type="evidence" value="ECO:0007669"/>
    <property type="project" value="UniProtKB-UniRule"/>
</dbReference>
<comment type="similarity">
    <text evidence="10">Belongs to the NqrB/RnfD family.</text>
</comment>
<dbReference type="PANTHER" id="PTHR30578">
    <property type="entry name" value="ELECTRON TRANSPORT COMPLEX PROTEIN RNFD"/>
    <property type="match status" value="1"/>
</dbReference>
<dbReference type="NCBIfam" id="TIGR01946">
    <property type="entry name" value="rnfD"/>
    <property type="match status" value="1"/>
</dbReference>
<evidence type="ECO:0000313" key="11">
    <source>
        <dbReference type="EMBL" id="AGA89789.1"/>
    </source>
</evidence>
<comment type="subunit">
    <text evidence="10">The complex is composed of six subunits: RnfA, RnfB, RnfC, RnfD, RnfE and RnfG.</text>
</comment>
<feature type="transmembrane region" description="Helical" evidence="10">
    <location>
        <begin position="260"/>
        <end position="278"/>
    </location>
</feature>
<keyword evidence="1 10" id="KW-0813">Transport</keyword>
<keyword evidence="5 10" id="KW-0812">Transmembrane</keyword>
<evidence type="ECO:0000256" key="7">
    <source>
        <dbReference type="ARBA" id="ARBA00022982"/>
    </source>
</evidence>
<comment type="function">
    <text evidence="10">Part of a membrane-bound complex that couples electron transfer with translocation of ions across the membrane.</text>
</comment>
<feature type="transmembrane region" description="Helical" evidence="10">
    <location>
        <begin position="211"/>
        <end position="228"/>
    </location>
</feature>
<dbReference type="STRING" id="765912.Thimo_0963"/>
<keyword evidence="6 10" id="KW-1278">Translocase</keyword>
<evidence type="ECO:0000256" key="3">
    <source>
        <dbReference type="ARBA" id="ARBA00022630"/>
    </source>
</evidence>
<dbReference type="InterPro" id="IPR004338">
    <property type="entry name" value="NqrB/RnfD"/>
</dbReference>
<dbReference type="EC" id="7.-.-.-" evidence="10"/>
<accession>L0GWV7</accession>
<dbReference type="GO" id="GO:0005886">
    <property type="term" value="C:plasma membrane"/>
    <property type="evidence" value="ECO:0007669"/>
    <property type="project" value="UniProtKB-SubCell"/>
</dbReference>
<keyword evidence="8 10" id="KW-1133">Transmembrane helix</keyword>
<feature type="transmembrane region" description="Helical" evidence="10">
    <location>
        <begin position="20"/>
        <end position="38"/>
    </location>
</feature>
<keyword evidence="4 10" id="KW-0288">FMN</keyword>
<keyword evidence="3 10" id="KW-0285">Flavoprotein</keyword>
<evidence type="ECO:0000256" key="2">
    <source>
        <dbReference type="ARBA" id="ARBA00022553"/>
    </source>
</evidence>
<evidence type="ECO:0000256" key="9">
    <source>
        <dbReference type="ARBA" id="ARBA00023136"/>
    </source>
</evidence>
<feature type="transmembrane region" description="Helical" evidence="10">
    <location>
        <begin position="95"/>
        <end position="113"/>
    </location>
</feature>
<feature type="transmembrane region" description="Helical" evidence="10">
    <location>
        <begin position="235"/>
        <end position="254"/>
    </location>
</feature>
<dbReference type="KEGG" id="tmb:Thimo_0963"/>
<keyword evidence="2 10" id="KW-0597">Phosphoprotein</keyword>
<feature type="transmembrane region" description="Helical" evidence="10">
    <location>
        <begin position="290"/>
        <end position="309"/>
    </location>
</feature>
<dbReference type="PATRIC" id="fig|765912.4.peg.936"/>
<keyword evidence="7 10" id="KW-0249">Electron transport</keyword>
<feature type="transmembrane region" description="Helical" evidence="10">
    <location>
        <begin position="125"/>
        <end position="143"/>
    </location>
</feature>